<protein>
    <submittedName>
        <fullName evidence="1">Uncharacterized protein</fullName>
    </submittedName>
</protein>
<dbReference type="EMBL" id="LAZR01000258">
    <property type="protein sequence ID" value="KKN78698.1"/>
    <property type="molecule type" value="Genomic_DNA"/>
</dbReference>
<proteinExistence type="predicted"/>
<sequence>MIDKQSGKAHLQFYKVGADEEVFWLVRAEDEEKARRRLTELGESVAFVRPVTIDQVAALINEGTAEFPTADDELEALALLDLSY</sequence>
<evidence type="ECO:0000313" key="1">
    <source>
        <dbReference type="EMBL" id="KKN78698.1"/>
    </source>
</evidence>
<accession>A0A0F9WJP5</accession>
<name>A0A0F9WJP5_9ZZZZ</name>
<reference evidence="1" key="1">
    <citation type="journal article" date="2015" name="Nature">
        <title>Complex archaea that bridge the gap between prokaryotes and eukaryotes.</title>
        <authorList>
            <person name="Spang A."/>
            <person name="Saw J.H."/>
            <person name="Jorgensen S.L."/>
            <person name="Zaremba-Niedzwiedzka K."/>
            <person name="Martijn J."/>
            <person name="Lind A.E."/>
            <person name="van Eijk R."/>
            <person name="Schleper C."/>
            <person name="Guy L."/>
            <person name="Ettema T.J."/>
        </authorList>
    </citation>
    <scope>NUCLEOTIDE SEQUENCE</scope>
</reference>
<gene>
    <name evidence="1" type="ORF">LCGC14_0347650</name>
</gene>
<comment type="caution">
    <text evidence="1">The sequence shown here is derived from an EMBL/GenBank/DDBJ whole genome shotgun (WGS) entry which is preliminary data.</text>
</comment>
<dbReference type="AlphaFoldDB" id="A0A0F9WJP5"/>
<organism evidence="1">
    <name type="scientific">marine sediment metagenome</name>
    <dbReference type="NCBI Taxonomy" id="412755"/>
    <lineage>
        <taxon>unclassified sequences</taxon>
        <taxon>metagenomes</taxon>
        <taxon>ecological metagenomes</taxon>
    </lineage>
</organism>